<protein>
    <submittedName>
        <fullName evidence="2">Uncharacterized protein</fullName>
    </submittedName>
</protein>
<sequence>MNGDLDSTSFNKNYKVLKETADWLSSQNEPDIDQLVPKVEKAMKAYTICKDRLDKVQATLGQYFQPDGTVAESPALIEGEGRARKARKSSRPEPERDDEDLSL</sequence>
<evidence type="ECO:0000256" key="1">
    <source>
        <dbReference type="SAM" id="MobiDB-lite"/>
    </source>
</evidence>
<dbReference type="RefSeq" id="WP_015247346.1">
    <property type="nucleotide sequence ID" value="NC_019892.1"/>
</dbReference>
<dbReference type="eggNOG" id="ENOG5033D3M">
    <property type="taxonomic scope" value="Bacteria"/>
</dbReference>
<dbReference type="NCBIfam" id="NF045605">
    <property type="entry name" value="xseB_Acin_var"/>
    <property type="match status" value="1"/>
</dbReference>
<feature type="region of interest" description="Disordered" evidence="1">
    <location>
        <begin position="67"/>
        <end position="103"/>
    </location>
</feature>
<organism evidence="2 3">
    <name type="scientific">Singulisphaera acidiphila (strain ATCC BAA-1392 / DSM 18658 / VKM B-2454 / MOB10)</name>
    <dbReference type="NCBI Taxonomy" id="886293"/>
    <lineage>
        <taxon>Bacteria</taxon>
        <taxon>Pseudomonadati</taxon>
        <taxon>Planctomycetota</taxon>
        <taxon>Planctomycetia</taxon>
        <taxon>Isosphaerales</taxon>
        <taxon>Isosphaeraceae</taxon>
        <taxon>Singulisphaera</taxon>
    </lineage>
</organism>
<dbReference type="KEGG" id="saci:Sinac_3991"/>
<dbReference type="GO" id="GO:0006308">
    <property type="term" value="P:DNA catabolic process"/>
    <property type="evidence" value="ECO:0007669"/>
    <property type="project" value="InterPro"/>
</dbReference>
<evidence type="ECO:0000313" key="2">
    <source>
        <dbReference type="EMBL" id="AGA28216.1"/>
    </source>
</evidence>
<proteinExistence type="predicted"/>
<dbReference type="GO" id="GO:0009318">
    <property type="term" value="C:exodeoxyribonuclease VII complex"/>
    <property type="evidence" value="ECO:0007669"/>
    <property type="project" value="InterPro"/>
</dbReference>
<dbReference type="GO" id="GO:0008855">
    <property type="term" value="F:exodeoxyribonuclease VII activity"/>
    <property type="evidence" value="ECO:0007669"/>
    <property type="project" value="InterPro"/>
</dbReference>
<dbReference type="SUPFAM" id="SSF116842">
    <property type="entry name" value="XseB-like"/>
    <property type="match status" value="1"/>
</dbReference>
<dbReference type="STRING" id="886293.Sinac_3991"/>
<name>L0DHQ1_SINAD</name>
<dbReference type="InterPro" id="IPR037004">
    <property type="entry name" value="Exonuc_VII_ssu_sf"/>
</dbReference>
<gene>
    <name evidence="2" type="ordered locus">Sinac_3991</name>
</gene>
<keyword evidence="3" id="KW-1185">Reference proteome</keyword>
<evidence type="ECO:0000313" key="3">
    <source>
        <dbReference type="Proteomes" id="UP000010798"/>
    </source>
</evidence>
<dbReference type="EMBL" id="CP003364">
    <property type="protein sequence ID" value="AGA28216.1"/>
    <property type="molecule type" value="Genomic_DNA"/>
</dbReference>
<dbReference type="HOGENOM" id="CLU_2261945_0_0_0"/>
<dbReference type="Proteomes" id="UP000010798">
    <property type="component" value="Chromosome"/>
</dbReference>
<accession>L0DHQ1</accession>
<dbReference type="AlphaFoldDB" id="L0DHQ1"/>
<reference evidence="2 3" key="1">
    <citation type="submission" date="2012-02" db="EMBL/GenBank/DDBJ databases">
        <title>Complete sequence of chromosome of Singulisphaera acidiphila DSM 18658.</title>
        <authorList>
            <consortium name="US DOE Joint Genome Institute (JGI-PGF)"/>
            <person name="Lucas S."/>
            <person name="Copeland A."/>
            <person name="Lapidus A."/>
            <person name="Glavina del Rio T."/>
            <person name="Dalin E."/>
            <person name="Tice H."/>
            <person name="Bruce D."/>
            <person name="Goodwin L."/>
            <person name="Pitluck S."/>
            <person name="Peters L."/>
            <person name="Ovchinnikova G."/>
            <person name="Chertkov O."/>
            <person name="Kyrpides N."/>
            <person name="Mavromatis K."/>
            <person name="Ivanova N."/>
            <person name="Brettin T."/>
            <person name="Detter J.C."/>
            <person name="Han C."/>
            <person name="Larimer F."/>
            <person name="Land M."/>
            <person name="Hauser L."/>
            <person name="Markowitz V."/>
            <person name="Cheng J.-F."/>
            <person name="Hugenholtz P."/>
            <person name="Woyke T."/>
            <person name="Wu D."/>
            <person name="Tindall B."/>
            <person name="Pomrenke H."/>
            <person name="Brambilla E."/>
            <person name="Klenk H.-P."/>
            <person name="Eisen J.A."/>
        </authorList>
    </citation>
    <scope>NUCLEOTIDE SEQUENCE [LARGE SCALE GENOMIC DNA]</scope>
    <source>
        <strain evidence="3">ATCC BAA-1392 / DSM 18658 / VKM B-2454 / MOB10</strain>
    </source>
</reference>